<dbReference type="OrthoDB" id="9982103at2759"/>
<protein>
    <recommendedName>
        <fullName evidence="3">Protein TBATA</fullName>
    </recommendedName>
</protein>
<dbReference type="PANTHER" id="PTHR33772:SF1">
    <property type="entry name" value="PROTEIN TBATA"/>
    <property type="match status" value="1"/>
</dbReference>
<feature type="region of interest" description="Disordered" evidence="1">
    <location>
        <begin position="311"/>
        <end position="346"/>
    </location>
</feature>
<reference evidence="2" key="1">
    <citation type="submission" date="2015-07" db="EMBL/GenBank/DDBJ databases">
        <title>MeaNS - Measles Nucleotide Surveillance Program.</title>
        <authorList>
            <person name="Tran T."/>
            <person name="Druce J."/>
        </authorList>
    </citation>
    <scope>NUCLEOTIDE SEQUENCE</scope>
    <source>
        <strain evidence="2">UCB-OBI-ISO-001</strain>
        <tissue evidence="2">Gonad</tissue>
    </source>
</reference>
<dbReference type="PANTHER" id="PTHR33772">
    <property type="entry name" value="THYMUS, BRAIN AND TESTES-ASSOCIATED"/>
    <property type="match status" value="1"/>
</dbReference>
<accession>A0A0L8GTT3</accession>
<organism evidence="2">
    <name type="scientific">Octopus bimaculoides</name>
    <name type="common">California two-spotted octopus</name>
    <dbReference type="NCBI Taxonomy" id="37653"/>
    <lineage>
        <taxon>Eukaryota</taxon>
        <taxon>Metazoa</taxon>
        <taxon>Spiralia</taxon>
        <taxon>Lophotrochozoa</taxon>
        <taxon>Mollusca</taxon>
        <taxon>Cephalopoda</taxon>
        <taxon>Coleoidea</taxon>
        <taxon>Octopodiformes</taxon>
        <taxon>Octopoda</taxon>
        <taxon>Incirrata</taxon>
        <taxon>Octopodidae</taxon>
        <taxon>Octopus</taxon>
    </lineage>
</organism>
<evidence type="ECO:0000313" key="2">
    <source>
        <dbReference type="EMBL" id="KOF80020.1"/>
    </source>
</evidence>
<name>A0A0L8GTT3_OCTBM</name>
<sequence>MNPFVELSLPNVSSPRGLLLNYDSSSRPPESRGGYRFGQLSKNSFFTRHNPHPKRVKHIKGLLDVPICTVLDWDIPPISPRKDSGYKNEVSLSFISDTERFKRLRHFYKEKVLPNYGPLALMEDWNDEFHNFTNQLGLTLQNTNVKSQFPNKAKDRKSHSSGCVYSSETGRLIPPPSRAISKHRMHTGQRELLANPALGIVDQQELENTVLTILCQILQTSDMEAIQGWLICASDKEKNLVSNLIKAAVLSQTNNSVNVQNVNGREHHQITTLPPIRENTAVKDITFSNNINQENRKKSSKVDRLILESPTEPEGKAAGNQNFHNSVSNRPSTDTKINESDKLKDHCCNEGMRRSVEKYISRDEILNWKPKEQ</sequence>
<feature type="compositionally biased region" description="Polar residues" evidence="1">
    <location>
        <begin position="319"/>
        <end position="335"/>
    </location>
</feature>
<gene>
    <name evidence="2" type="ORF">OCBIM_22028563mg</name>
</gene>
<dbReference type="KEGG" id="obi:106874951"/>
<dbReference type="InterPro" id="IPR037394">
    <property type="entry name" value="TBATA-like"/>
</dbReference>
<feature type="compositionally biased region" description="Basic and acidic residues" evidence="1">
    <location>
        <begin position="336"/>
        <end position="346"/>
    </location>
</feature>
<proteinExistence type="predicted"/>
<dbReference type="AlphaFoldDB" id="A0A0L8GTT3"/>
<dbReference type="Pfam" id="PF15256">
    <property type="entry name" value="SPATIAL"/>
    <property type="match status" value="1"/>
</dbReference>
<evidence type="ECO:0000256" key="1">
    <source>
        <dbReference type="SAM" id="MobiDB-lite"/>
    </source>
</evidence>
<evidence type="ECO:0008006" key="3">
    <source>
        <dbReference type="Google" id="ProtNLM"/>
    </source>
</evidence>
<dbReference type="EMBL" id="KQ420522">
    <property type="protein sequence ID" value="KOF80020.1"/>
    <property type="molecule type" value="Genomic_DNA"/>
</dbReference>
<dbReference type="STRING" id="37653.A0A0L8GTT3"/>